<name>A0ABM7LQ11_9ACTN</name>
<dbReference type="Proteomes" id="UP000676967">
    <property type="component" value="Chromosome"/>
</dbReference>
<dbReference type="Gene3D" id="1.25.10.10">
    <property type="entry name" value="Leucine-rich Repeat Variant"/>
    <property type="match status" value="2"/>
</dbReference>
<dbReference type="SUPFAM" id="SSF48371">
    <property type="entry name" value="ARM repeat"/>
    <property type="match status" value="2"/>
</dbReference>
<protein>
    <recommendedName>
        <fullName evidence="3">HEAT repeat protein</fullName>
    </recommendedName>
</protein>
<evidence type="ECO:0000313" key="1">
    <source>
        <dbReference type="EMBL" id="BCJ41348.1"/>
    </source>
</evidence>
<sequence>MDWAGLEHAYGPAEDVPGLLRALADGDEEALYELFGNIWHQGTVYPATAYAVPFLIRLLDAPGADTAGVLHLLTEIADGHGYHDVHVREPVKRDVPEMREQIAAELDTVTAAHQAVVAGLPSYLRLLAAHPDDEVRSGAAHLIGELGAEVAGGASAGLRTTSVTDRAELVRATAVLALGARGETADDRLADPSPLVRLAAALVLAASDPDAALPGPVVQILERDAPDALDLIERLPAHETGALIWVVRRLAPRWELQVRLITGWLRHTDPEVRGGAAFAAQEPMMAWPPAAELLAGPLADALADPSERVRRWAGRFLPPGGTPAAGVTDRLVAALERDGDPDVLAQLCRARDPRADAFVARRLAAGEYDPLWKSLNLLGPWATASRDVLAAAIDAAPFSAEGTIEGNLRNGMIRAAGRTGVPAAELVPLLRRWIAHHPTPVCLVLADLGPDGAAALPELTALTGPRPARIRRNAARAIWRITGDPTGVLELLREDSGDPQARQLIAELGPVAAEFADRLPPLFDADDYWAPSEAAIAYWKVTGDSAPVVPVLLRYLECNLRGRRAVACLAEIGPEAAAAVPRLRAAVAAPLRQARSAGDADAVREDEEWRAACAAALERIGEHP</sequence>
<proteinExistence type="predicted"/>
<evidence type="ECO:0000313" key="2">
    <source>
        <dbReference type="Proteomes" id="UP000676967"/>
    </source>
</evidence>
<organism evidence="1 2">
    <name type="scientific">Actinoplanes ianthinogenes</name>
    <dbReference type="NCBI Taxonomy" id="122358"/>
    <lineage>
        <taxon>Bacteria</taxon>
        <taxon>Bacillati</taxon>
        <taxon>Actinomycetota</taxon>
        <taxon>Actinomycetes</taxon>
        <taxon>Micromonosporales</taxon>
        <taxon>Micromonosporaceae</taxon>
        <taxon>Actinoplanes</taxon>
    </lineage>
</organism>
<evidence type="ECO:0008006" key="3">
    <source>
        <dbReference type="Google" id="ProtNLM"/>
    </source>
</evidence>
<keyword evidence="2" id="KW-1185">Reference proteome</keyword>
<dbReference type="InterPro" id="IPR011989">
    <property type="entry name" value="ARM-like"/>
</dbReference>
<dbReference type="InterPro" id="IPR016024">
    <property type="entry name" value="ARM-type_fold"/>
</dbReference>
<gene>
    <name evidence="1" type="ORF">Aiant_20050</name>
</gene>
<dbReference type="EMBL" id="AP023356">
    <property type="protein sequence ID" value="BCJ41348.1"/>
    <property type="molecule type" value="Genomic_DNA"/>
</dbReference>
<reference evidence="1 2" key="1">
    <citation type="submission" date="2020-08" db="EMBL/GenBank/DDBJ databases">
        <title>Whole genome shotgun sequence of Actinoplanes ianthinogenes NBRC 13996.</title>
        <authorList>
            <person name="Komaki H."/>
            <person name="Tamura T."/>
        </authorList>
    </citation>
    <scope>NUCLEOTIDE SEQUENCE [LARGE SCALE GENOMIC DNA]</scope>
    <source>
        <strain evidence="1 2">NBRC 13996</strain>
    </source>
</reference>
<accession>A0ABM7LQ11</accession>